<evidence type="ECO:0000259" key="8">
    <source>
        <dbReference type="PROSITE" id="PS50162"/>
    </source>
</evidence>
<dbReference type="CDD" id="cd19492">
    <property type="entry name" value="Rad51C"/>
    <property type="match status" value="1"/>
</dbReference>
<accession>A0A8J4VKV3</accession>
<comment type="caution">
    <text evidence="9">The sequence shown here is derived from an EMBL/GenBank/DDBJ whole genome shotgun (WGS) entry which is preliminary data.</text>
</comment>
<dbReference type="GO" id="GO:0140664">
    <property type="term" value="F:ATP-dependent DNA damage sensor activity"/>
    <property type="evidence" value="ECO:0007669"/>
    <property type="project" value="InterPro"/>
</dbReference>
<dbReference type="PANTHER" id="PTHR46239:SF1">
    <property type="entry name" value="DNA REPAIR PROTEIN RAD51 HOMOLOG 3"/>
    <property type="match status" value="1"/>
</dbReference>
<gene>
    <name evidence="9" type="ORF">CMV_014599</name>
</gene>
<dbReference type="GO" id="GO:0005657">
    <property type="term" value="C:replication fork"/>
    <property type="evidence" value="ECO:0007669"/>
    <property type="project" value="TreeGrafter"/>
</dbReference>
<dbReference type="SUPFAM" id="SSF52540">
    <property type="entry name" value="P-loop containing nucleoside triphosphate hydrolases"/>
    <property type="match status" value="1"/>
</dbReference>
<dbReference type="InterPro" id="IPR020588">
    <property type="entry name" value="RecA_ATP-bd"/>
</dbReference>
<keyword evidence="6" id="KW-0539">Nucleus</keyword>
<evidence type="ECO:0000256" key="7">
    <source>
        <dbReference type="ARBA" id="ARBA00040674"/>
    </source>
</evidence>
<organism evidence="9 10">
    <name type="scientific">Castanea mollissima</name>
    <name type="common">Chinese chestnut</name>
    <dbReference type="NCBI Taxonomy" id="60419"/>
    <lineage>
        <taxon>Eukaryota</taxon>
        <taxon>Viridiplantae</taxon>
        <taxon>Streptophyta</taxon>
        <taxon>Embryophyta</taxon>
        <taxon>Tracheophyta</taxon>
        <taxon>Spermatophyta</taxon>
        <taxon>Magnoliopsida</taxon>
        <taxon>eudicotyledons</taxon>
        <taxon>Gunneridae</taxon>
        <taxon>Pentapetalae</taxon>
        <taxon>rosids</taxon>
        <taxon>fabids</taxon>
        <taxon>Fagales</taxon>
        <taxon>Fagaceae</taxon>
        <taxon>Castanea</taxon>
    </lineage>
</organism>
<dbReference type="Pfam" id="PF08423">
    <property type="entry name" value="Rad51"/>
    <property type="match status" value="1"/>
</dbReference>
<keyword evidence="3" id="KW-0227">DNA damage</keyword>
<reference evidence="9" key="1">
    <citation type="submission" date="2020-03" db="EMBL/GenBank/DDBJ databases">
        <title>Castanea mollissima Vanexum genome sequencing.</title>
        <authorList>
            <person name="Staton M."/>
        </authorList>
    </citation>
    <scope>NUCLEOTIDE SEQUENCE</scope>
    <source>
        <tissue evidence="9">Leaf</tissue>
    </source>
</reference>
<dbReference type="AlphaFoldDB" id="A0A8J4VKV3"/>
<evidence type="ECO:0000256" key="4">
    <source>
        <dbReference type="ARBA" id="ARBA00022840"/>
    </source>
</evidence>
<dbReference type="PANTHER" id="PTHR46239">
    <property type="entry name" value="DNA REPAIR PROTEIN RAD51 HOMOLOG 3 RAD51C"/>
    <property type="match status" value="1"/>
</dbReference>
<dbReference type="GO" id="GO:0005524">
    <property type="term" value="F:ATP binding"/>
    <property type="evidence" value="ECO:0007669"/>
    <property type="project" value="UniProtKB-KW"/>
</dbReference>
<dbReference type="SUPFAM" id="SSF52058">
    <property type="entry name" value="L domain-like"/>
    <property type="match status" value="1"/>
</dbReference>
<evidence type="ECO:0000256" key="1">
    <source>
        <dbReference type="ARBA" id="ARBA00004123"/>
    </source>
</evidence>
<keyword evidence="5" id="KW-0234">DNA repair</keyword>
<dbReference type="GO" id="GO:0007131">
    <property type="term" value="P:reciprocal meiotic recombination"/>
    <property type="evidence" value="ECO:0007669"/>
    <property type="project" value="TreeGrafter"/>
</dbReference>
<dbReference type="OrthoDB" id="1861185at2759"/>
<dbReference type="GO" id="GO:0033065">
    <property type="term" value="C:Rad51C-XRCC3 complex"/>
    <property type="evidence" value="ECO:0007669"/>
    <property type="project" value="TreeGrafter"/>
</dbReference>
<sequence length="307" mass="34216">MSECGGLLRKDFQAFQLKMHPNNILENIFYFRVCSYTEQIALINYLDKFISEHKDVKIVIVDSVTFHFRQDFDDMALRTRLLSGMALKLMKLAKDFSLAVVLLNQVTTKYIDGSFQLTLALGDSWSHSCTNRVILYWNGNERYAYIDKSPSLRSASAPYSVTSKGEDEGGVFPTLRELRIINCPKLTGNLPSLLPSLSVIEIEDCPQLVASLPSPSALHELALTNCDKVALKELSPKLQSLGIGGCHVTLLEGGLPTTLKTLQINGVLQLPGSHYYPSIESLKVYRGPGSLWSLPLEFFPKLKSIDI</sequence>
<dbReference type="Proteomes" id="UP000737018">
    <property type="component" value="Unassembled WGS sequence"/>
</dbReference>
<keyword evidence="2" id="KW-0547">Nucleotide-binding</keyword>
<comment type="subcellular location">
    <subcellularLocation>
        <location evidence="1">Nucleus</location>
    </subcellularLocation>
</comment>
<dbReference type="GO" id="GO:0000707">
    <property type="term" value="P:meiotic DNA recombinase assembly"/>
    <property type="evidence" value="ECO:0007669"/>
    <property type="project" value="TreeGrafter"/>
</dbReference>
<feature type="domain" description="RecA family profile 1" evidence="8">
    <location>
        <begin position="1"/>
        <end position="106"/>
    </location>
</feature>
<dbReference type="GO" id="GO:0000400">
    <property type="term" value="F:four-way junction DNA binding"/>
    <property type="evidence" value="ECO:0007669"/>
    <property type="project" value="TreeGrafter"/>
</dbReference>
<evidence type="ECO:0000256" key="2">
    <source>
        <dbReference type="ARBA" id="ARBA00022741"/>
    </source>
</evidence>
<keyword evidence="10" id="KW-1185">Reference proteome</keyword>
<dbReference type="InterPro" id="IPR052093">
    <property type="entry name" value="HR_Repair_Mediator"/>
</dbReference>
<dbReference type="PROSITE" id="PS50162">
    <property type="entry name" value="RECA_2"/>
    <property type="match status" value="1"/>
</dbReference>
<dbReference type="GO" id="GO:0008821">
    <property type="term" value="F:crossover junction DNA endonuclease activity"/>
    <property type="evidence" value="ECO:0007669"/>
    <property type="project" value="TreeGrafter"/>
</dbReference>
<name>A0A8J4VKV3_9ROSI</name>
<dbReference type="Gene3D" id="3.80.10.10">
    <property type="entry name" value="Ribonuclease Inhibitor"/>
    <property type="match status" value="1"/>
</dbReference>
<evidence type="ECO:0000313" key="9">
    <source>
        <dbReference type="EMBL" id="KAF3960700.1"/>
    </source>
</evidence>
<protein>
    <recommendedName>
        <fullName evidence="7">DNA repair protein RAD51 homolog 3</fullName>
    </recommendedName>
</protein>
<dbReference type="Gene3D" id="3.40.50.300">
    <property type="entry name" value="P-loop containing nucleotide triphosphate hydrolases"/>
    <property type="match status" value="1"/>
</dbReference>
<dbReference type="EMBL" id="JRKL02002054">
    <property type="protein sequence ID" value="KAF3960700.1"/>
    <property type="molecule type" value="Genomic_DNA"/>
</dbReference>
<dbReference type="InterPro" id="IPR032675">
    <property type="entry name" value="LRR_dom_sf"/>
</dbReference>
<evidence type="ECO:0000313" key="10">
    <source>
        <dbReference type="Proteomes" id="UP000737018"/>
    </source>
</evidence>
<evidence type="ECO:0000256" key="3">
    <source>
        <dbReference type="ARBA" id="ARBA00022763"/>
    </source>
</evidence>
<dbReference type="InterPro" id="IPR013632">
    <property type="entry name" value="Rad51_C"/>
</dbReference>
<dbReference type="InterPro" id="IPR027417">
    <property type="entry name" value="P-loop_NTPase"/>
</dbReference>
<evidence type="ECO:0000256" key="5">
    <source>
        <dbReference type="ARBA" id="ARBA00023204"/>
    </source>
</evidence>
<proteinExistence type="predicted"/>
<keyword evidence="4" id="KW-0067">ATP-binding</keyword>
<evidence type="ECO:0000256" key="6">
    <source>
        <dbReference type="ARBA" id="ARBA00023242"/>
    </source>
</evidence>
<dbReference type="GO" id="GO:0033063">
    <property type="term" value="C:Rad51B-Rad51C-Rad51D-XRCC2 complex"/>
    <property type="evidence" value="ECO:0007669"/>
    <property type="project" value="TreeGrafter"/>
</dbReference>